<evidence type="ECO:0000313" key="3">
    <source>
        <dbReference type="Proteomes" id="UP000027120"/>
    </source>
</evidence>
<keyword evidence="3" id="KW-1185">Reference proteome</keyword>
<organism evidence="2 3">
    <name type="scientific">Citrus sinensis</name>
    <name type="common">Sweet orange</name>
    <name type="synonym">Citrus aurantium var. sinensis</name>
    <dbReference type="NCBI Taxonomy" id="2711"/>
    <lineage>
        <taxon>Eukaryota</taxon>
        <taxon>Viridiplantae</taxon>
        <taxon>Streptophyta</taxon>
        <taxon>Embryophyta</taxon>
        <taxon>Tracheophyta</taxon>
        <taxon>Spermatophyta</taxon>
        <taxon>Magnoliopsida</taxon>
        <taxon>eudicotyledons</taxon>
        <taxon>Gunneridae</taxon>
        <taxon>Pentapetalae</taxon>
        <taxon>rosids</taxon>
        <taxon>malvids</taxon>
        <taxon>Sapindales</taxon>
        <taxon>Rutaceae</taxon>
        <taxon>Aurantioideae</taxon>
        <taxon>Citrus</taxon>
    </lineage>
</organism>
<reference evidence="2 3" key="1">
    <citation type="submission" date="2014-04" db="EMBL/GenBank/DDBJ databases">
        <authorList>
            <consortium name="International Citrus Genome Consortium"/>
            <person name="Gmitter F."/>
            <person name="Chen C."/>
            <person name="Farmerie W."/>
            <person name="Harkins T."/>
            <person name="Desany B."/>
            <person name="Mohiuddin M."/>
            <person name="Kodira C."/>
            <person name="Borodovsky M."/>
            <person name="Lomsadze A."/>
            <person name="Burns P."/>
            <person name="Jenkins J."/>
            <person name="Prochnik S."/>
            <person name="Shu S."/>
            <person name="Chapman J."/>
            <person name="Pitluck S."/>
            <person name="Schmutz J."/>
            <person name="Rokhsar D."/>
        </authorList>
    </citation>
    <scope>NUCLEOTIDE SEQUENCE</scope>
</reference>
<dbReference type="Proteomes" id="UP000027120">
    <property type="component" value="Unassembled WGS sequence"/>
</dbReference>
<dbReference type="EMBL" id="KK784890">
    <property type="protein sequence ID" value="KDO70863.1"/>
    <property type="molecule type" value="Genomic_DNA"/>
</dbReference>
<evidence type="ECO:0000313" key="2">
    <source>
        <dbReference type="EMBL" id="KDO70863.1"/>
    </source>
</evidence>
<sequence>MKCCQPDRIIIGSGEIRSDPTTRTGWLKEESKQPSLITAHMHPATSSQAPVTPQSTGLQTTRYTASHTTHVYGTHHRDGGTKPVEIEAQKQ</sequence>
<evidence type="ECO:0000256" key="1">
    <source>
        <dbReference type="SAM" id="MobiDB-lite"/>
    </source>
</evidence>
<gene>
    <name evidence="2" type="ORF">CISIN_1g034557mg</name>
</gene>
<feature type="compositionally biased region" description="Basic and acidic residues" evidence="1">
    <location>
        <begin position="75"/>
        <end position="91"/>
    </location>
</feature>
<dbReference type="AlphaFoldDB" id="A0A067FU37"/>
<feature type="region of interest" description="Disordered" evidence="1">
    <location>
        <begin position="70"/>
        <end position="91"/>
    </location>
</feature>
<proteinExistence type="predicted"/>
<name>A0A067FU37_CITSI</name>
<accession>A0A067FU37</accession>
<protein>
    <submittedName>
        <fullName evidence="2">Uncharacterized protein</fullName>
    </submittedName>
</protein>